<dbReference type="SUPFAM" id="SSF46785">
    <property type="entry name" value="Winged helix' DNA-binding domain"/>
    <property type="match status" value="1"/>
</dbReference>
<gene>
    <name evidence="1" type="ORF">C8D72_1445</name>
</gene>
<name>A0A3D9DW45_9GAMM</name>
<dbReference type="EMBL" id="QRDJ01000007">
    <property type="protein sequence ID" value="REC94619.1"/>
    <property type="molecule type" value="Genomic_DNA"/>
</dbReference>
<dbReference type="InterPro" id="IPR036390">
    <property type="entry name" value="WH_DNA-bd_sf"/>
</dbReference>
<dbReference type="OrthoDB" id="6183655at2"/>
<protein>
    <submittedName>
        <fullName evidence="1">Uncharacterized protein</fullName>
    </submittedName>
</protein>
<dbReference type="RefSeq" id="WP_115853735.1">
    <property type="nucleotide sequence ID" value="NZ_QRDJ01000007.1"/>
</dbReference>
<keyword evidence="2" id="KW-1185">Reference proteome</keyword>
<sequence>MDLEQLTPEQLSRLERWLQRHPDLDGLEALLLERLEAGEAVGKGHQDSGRLSRELDMSHALVRRAASSLEAQGLVETASRRGAGPGLWLALIHENAAPRP</sequence>
<reference evidence="1 2" key="1">
    <citation type="submission" date="2018-07" db="EMBL/GenBank/DDBJ databases">
        <title>Genomic Encyclopedia of Type Strains, Phase IV (KMG-IV): sequencing the most valuable type-strain genomes for metagenomic binning, comparative biology and taxonomic classification.</title>
        <authorList>
            <person name="Goeker M."/>
        </authorList>
    </citation>
    <scope>NUCLEOTIDE SEQUENCE [LARGE SCALE GENOMIC DNA]</scope>
    <source>
        <strain evidence="1 2">DSM 14324</strain>
    </source>
</reference>
<dbReference type="Proteomes" id="UP000256334">
    <property type="component" value="Unassembled WGS sequence"/>
</dbReference>
<proteinExistence type="predicted"/>
<evidence type="ECO:0000313" key="2">
    <source>
        <dbReference type="Proteomes" id="UP000256334"/>
    </source>
</evidence>
<organism evidence="1 2">
    <name type="scientific">Kushneria indalinina DSM 14324</name>
    <dbReference type="NCBI Taxonomy" id="1122140"/>
    <lineage>
        <taxon>Bacteria</taxon>
        <taxon>Pseudomonadati</taxon>
        <taxon>Pseudomonadota</taxon>
        <taxon>Gammaproteobacteria</taxon>
        <taxon>Oceanospirillales</taxon>
        <taxon>Halomonadaceae</taxon>
        <taxon>Kushneria</taxon>
    </lineage>
</organism>
<dbReference type="InterPro" id="IPR036388">
    <property type="entry name" value="WH-like_DNA-bd_sf"/>
</dbReference>
<dbReference type="AlphaFoldDB" id="A0A3D9DW45"/>
<evidence type="ECO:0000313" key="1">
    <source>
        <dbReference type="EMBL" id="REC94619.1"/>
    </source>
</evidence>
<accession>A0A3D9DW45</accession>
<comment type="caution">
    <text evidence="1">The sequence shown here is derived from an EMBL/GenBank/DDBJ whole genome shotgun (WGS) entry which is preliminary data.</text>
</comment>
<dbReference type="Gene3D" id="1.10.10.10">
    <property type="entry name" value="Winged helix-like DNA-binding domain superfamily/Winged helix DNA-binding domain"/>
    <property type="match status" value="1"/>
</dbReference>